<dbReference type="PROSITE" id="PS00600">
    <property type="entry name" value="AA_TRANSFER_CLASS_3"/>
    <property type="match status" value="1"/>
</dbReference>
<evidence type="ECO:0000256" key="3">
    <source>
        <dbReference type="ARBA" id="ARBA00022679"/>
    </source>
</evidence>
<dbReference type="Gene3D" id="3.40.640.10">
    <property type="entry name" value="Type I PLP-dependent aspartate aminotransferase-like (Major domain)"/>
    <property type="match status" value="1"/>
</dbReference>
<dbReference type="RefSeq" id="WP_121679930.1">
    <property type="nucleotide sequence ID" value="NZ_RCVZ01000004.1"/>
</dbReference>
<evidence type="ECO:0000256" key="1">
    <source>
        <dbReference type="ARBA" id="ARBA00022576"/>
    </source>
</evidence>
<dbReference type="InterPro" id="IPR015422">
    <property type="entry name" value="PyrdxlP-dep_Trfase_small"/>
</dbReference>
<dbReference type="AlphaFoldDB" id="A0A3L7JYW6"/>
<dbReference type="PANTHER" id="PTHR11986">
    <property type="entry name" value="AMINOTRANSFERASE CLASS III"/>
    <property type="match status" value="1"/>
</dbReference>
<feature type="binding site" evidence="5">
    <location>
        <begin position="105"/>
        <end position="106"/>
    </location>
    <ligand>
        <name>pyridoxal 5'-phosphate</name>
        <dbReference type="ChEBI" id="CHEBI:597326"/>
    </ligand>
</feature>
<feature type="modified residue" description="N6-(pyridoxal phosphate)lysine" evidence="5">
    <location>
        <position position="252"/>
    </location>
</feature>
<dbReference type="CDD" id="cd00610">
    <property type="entry name" value="OAT_like"/>
    <property type="match status" value="1"/>
</dbReference>
<comment type="cofactor">
    <cofactor evidence="5">
        <name>pyridoxal 5'-phosphate</name>
        <dbReference type="ChEBI" id="CHEBI:597326"/>
    </cofactor>
    <text evidence="5">Binds 1 pyridoxal phosphate per subunit.</text>
</comment>
<dbReference type="InterPro" id="IPR050103">
    <property type="entry name" value="Class-III_PLP-dep_AT"/>
</dbReference>
<dbReference type="Pfam" id="PF00202">
    <property type="entry name" value="Aminotran_3"/>
    <property type="match status" value="1"/>
</dbReference>
<keyword evidence="2 5" id="KW-0028">Amino-acid biosynthesis</keyword>
<dbReference type="OrthoDB" id="9807885at2"/>
<evidence type="ECO:0000313" key="6">
    <source>
        <dbReference type="EMBL" id="RLQ96078.1"/>
    </source>
</evidence>
<dbReference type="InterPro" id="IPR005814">
    <property type="entry name" value="Aminotrans_3"/>
</dbReference>
<dbReference type="EC" id="2.6.1.11" evidence="5"/>
<dbReference type="HAMAP" id="MF_01107">
    <property type="entry name" value="ArgD_aminotrans_3"/>
    <property type="match status" value="1"/>
</dbReference>
<dbReference type="PANTHER" id="PTHR11986:SF79">
    <property type="entry name" value="ACETYLORNITHINE AMINOTRANSFERASE, MITOCHONDRIAL"/>
    <property type="match status" value="1"/>
</dbReference>
<dbReference type="GO" id="GO:0030170">
    <property type="term" value="F:pyridoxal phosphate binding"/>
    <property type="evidence" value="ECO:0007669"/>
    <property type="project" value="InterPro"/>
</dbReference>
<keyword evidence="7" id="KW-1185">Reference proteome</keyword>
<feature type="binding site" evidence="5">
    <location>
        <begin position="223"/>
        <end position="226"/>
    </location>
    <ligand>
        <name>pyridoxal 5'-phosphate</name>
        <dbReference type="ChEBI" id="CHEBI:597326"/>
    </ligand>
</feature>
<dbReference type="NCBIfam" id="NF002325">
    <property type="entry name" value="PRK01278.1"/>
    <property type="match status" value="1"/>
</dbReference>
<evidence type="ECO:0000313" key="7">
    <source>
        <dbReference type="Proteomes" id="UP000276770"/>
    </source>
</evidence>
<comment type="catalytic activity">
    <reaction evidence="5">
        <text>N(2)-acetyl-L-ornithine + 2-oxoglutarate = N-acetyl-L-glutamate 5-semialdehyde + L-glutamate</text>
        <dbReference type="Rhea" id="RHEA:18049"/>
        <dbReference type="ChEBI" id="CHEBI:16810"/>
        <dbReference type="ChEBI" id="CHEBI:29123"/>
        <dbReference type="ChEBI" id="CHEBI:29985"/>
        <dbReference type="ChEBI" id="CHEBI:57805"/>
        <dbReference type="EC" id="2.6.1.11"/>
    </reaction>
</comment>
<comment type="caution">
    <text evidence="6">The sequence shown here is derived from an EMBL/GenBank/DDBJ whole genome shotgun (WGS) entry which is preliminary data.</text>
</comment>
<dbReference type="GO" id="GO:0005737">
    <property type="term" value="C:cytoplasm"/>
    <property type="evidence" value="ECO:0007669"/>
    <property type="project" value="UniProtKB-SubCell"/>
</dbReference>
<dbReference type="InterPro" id="IPR015424">
    <property type="entry name" value="PyrdxlP-dep_Trfase"/>
</dbReference>
<keyword evidence="4 5" id="KW-0663">Pyridoxal phosphate</keyword>
<dbReference type="PIRSF" id="PIRSF000521">
    <property type="entry name" value="Transaminase_4ab_Lys_Orn"/>
    <property type="match status" value="1"/>
</dbReference>
<comment type="similarity">
    <text evidence="5">Belongs to the class-III pyridoxal-phosphate-dependent aminotransferase family. ArgD subfamily.</text>
</comment>
<reference evidence="6 7" key="1">
    <citation type="submission" date="2018-10" db="EMBL/GenBank/DDBJ databases">
        <title>Falsibacillus sp. genome draft.</title>
        <authorList>
            <person name="Shi S."/>
        </authorList>
    </citation>
    <scope>NUCLEOTIDE SEQUENCE [LARGE SCALE GENOMIC DNA]</scope>
    <source>
        <strain evidence="6 7">GY 10110</strain>
    </source>
</reference>
<organism evidence="6 7">
    <name type="scientific">Falsibacillus albus</name>
    <dbReference type="NCBI Taxonomy" id="2478915"/>
    <lineage>
        <taxon>Bacteria</taxon>
        <taxon>Bacillati</taxon>
        <taxon>Bacillota</taxon>
        <taxon>Bacilli</taxon>
        <taxon>Bacillales</taxon>
        <taxon>Bacillaceae</taxon>
        <taxon>Falsibacillus</taxon>
    </lineage>
</organism>
<keyword evidence="1 5" id="KW-0032">Aminotransferase</keyword>
<feature type="binding site" evidence="5">
    <location>
        <position position="141"/>
    </location>
    <ligand>
        <name>N(2)-acetyl-L-ornithine</name>
        <dbReference type="ChEBI" id="CHEBI:57805"/>
    </ligand>
</feature>
<comment type="subunit">
    <text evidence="5">Homodimer.</text>
</comment>
<dbReference type="InterPro" id="IPR049704">
    <property type="entry name" value="Aminotrans_3_PPA_site"/>
</dbReference>
<feature type="binding site" evidence="5">
    <location>
        <position position="280"/>
    </location>
    <ligand>
        <name>N(2)-acetyl-L-ornithine</name>
        <dbReference type="ChEBI" id="CHEBI:57805"/>
    </ligand>
</feature>
<keyword evidence="3 5" id="KW-0808">Transferase</keyword>
<sequence>MQNQAEITKQSTPVMATYNRFPITLVNGKESYVWDDEGLEYLDFTSGIAACNLGHSPQYVKDRLIDQMNGLWHCSNLYHIPAQEKLAEALVNISCGDQVFFCNSGAEANEAAIKLARKYSQLVLGNEDSEIITFTQSFHGRTLGALSATGQQKIKDGFSPLVKGFKHLPFNDLDGLDEIDPQKTCAVLLELVQGEGGVVPADEEWLQKLASICRKNNLLLMADEVQTGIGRTGAMFAYEHYGIEPDVLVLAKGLGSGIPIGAIVAKKHVASCFTPGTHGTTFGGNPLASTAGLATLEYIQHEKIVEHAGRMGEYFHKRLSQLAKEVNGIAAVRGKGLLLGLETENAMEIVKQAHKHHLLLLPAGPNVVRILPPLTVNIEEIDKAMEVLKTIFKKHDQS</sequence>
<dbReference type="Gene3D" id="3.90.1150.10">
    <property type="entry name" value="Aspartate Aminotransferase, domain 1"/>
    <property type="match status" value="1"/>
</dbReference>
<accession>A0A3L7JYW6</accession>
<dbReference type="GO" id="GO:0042802">
    <property type="term" value="F:identical protein binding"/>
    <property type="evidence" value="ECO:0007669"/>
    <property type="project" value="TreeGrafter"/>
</dbReference>
<dbReference type="EMBL" id="RCVZ01000004">
    <property type="protein sequence ID" value="RLQ96078.1"/>
    <property type="molecule type" value="Genomic_DNA"/>
</dbReference>
<dbReference type="GO" id="GO:0003992">
    <property type="term" value="F:N2-acetyl-L-ornithine:2-oxoglutarate 5-aminotransferase activity"/>
    <property type="evidence" value="ECO:0007669"/>
    <property type="project" value="UniProtKB-UniRule"/>
</dbReference>
<evidence type="ECO:0000256" key="5">
    <source>
        <dbReference type="HAMAP-Rule" id="MF_01107"/>
    </source>
</evidence>
<dbReference type="InterPro" id="IPR004636">
    <property type="entry name" value="AcOrn/SuccOrn_fam"/>
</dbReference>
<dbReference type="NCBIfam" id="TIGR00707">
    <property type="entry name" value="argD"/>
    <property type="match status" value="1"/>
</dbReference>
<evidence type="ECO:0000256" key="4">
    <source>
        <dbReference type="ARBA" id="ARBA00022898"/>
    </source>
</evidence>
<dbReference type="GO" id="GO:0006526">
    <property type="term" value="P:L-arginine biosynthetic process"/>
    <property type="evidence" value="ECO:0007669"/>
    <property type="project" value="UniProtKB-UniRule"/>
</dbReference>
<feature type="binding site" evidence="5">
    <location>
        <position position="281"/>
    </location>
    <ligand>
        <name>pyridoxal 5'-phosphate</name>
        <dbReference type="ChEBI" id="CHEBI:597326"/>
    </ligand>
</feature>
<comment type="pathway">
    <text evidence="5">Amino-acid biosynthesis; L-arginine biosynthesis; N(2)-acetyl-L-ornithine from L-glutamate: step 4/4.</text>
</comment>
<keyword evidence="5" id="KW-0055">Arginine biosynthesis</keyword>
<proteinExistence type="inferred from homology"/>
<protein>
    <recommendedName>
        <fullName evidence="5">Acetylornithine aminotransferase</fullName>
        <shortName evidence="5">ACOAT</shortName>
        <ecNumber evidence="5">2.6.1.11</ecNumber>
    </recommendedName>
</protein>
<dbReference type="InterPro" id="IPR015421">
    <property type="entry name" value="PyrdxlP-dep_Trfase_major"/>
</dbReference>
<comment type="subcellular location">
    <subcellularLocation>
        <location evidence="5">Cytoplasm</location>
    </subcellularLocation>
</comment>
<evidence type="ECO:0000256" key="2">
    <source>
        <dbReference type="ARBA" id="ARBA00022605"/>
    </source>
</evidence>
<gene>
    <name evidence="5" type="primary">argD</name>
    <name evidence="6" type="ORF">D9X91_07230</name>
</gene>
<feature type="binding site" evidence="5">
    <location>
        <position position="138"/>
    </location>
    <ligand>
        <name>pyridoxal 5'-phosphate</name>
        <dbReference type="ChEBI" id="CHEBI:597326"/>
    </ligand>
</feature>
<comment type="miscellaneous">
    <text evidence="5">May also have succinyldiaminopimelate aminotransferase activity, thus carrying out the corresponding step in lysine biosynthesis.</text>
</comment>
<dbReference type="UniPathway" id="UPA00068">
    <property type="reaction ID" value="UER00109"/>
</dbReference>
<dbReference type="SUPFAM" id="SSF53383">
    <property type="entry name" value="PLP-dependent transferases"/>
    <property type="match status" value="1"/>
</dbReference>
<name>A0A3L7JYW6_9BACI</name>
<keyword evidence="5" id="KW-0963">Cytoplasm</keyword>
<dbReference type="Proteomes" id="UP000276770">
    <property type="component" value="Unassembled WGS sequence"/>
</dbReference>
<dbReference type="FunFam" id="3.40.640.10:FF:000004">
    <property type="entry name" value="Acetylornithine aminotransferase"/>
    <property type="match status" value="1"/>
</dbReference>